<dbReference type="PANTHER" id="PTHR42917">
    <property type="entry name" value="2,4-DIENOYL-COA REDUCTASE"/>
    <property type="match status" value="1"/>
</dbReference>
<comment type="cofactor">
    <cofactor evidence="1">
        <name>FMN</name>
        <dbReference type="ChEBI" id="CHEBI:58210"/>
    </cofactor>
</comment>
<keyword evidence="4" id="KW-0285">Flavoprotein</keyword>
<evidence type="ECO:0000256" key="6">
    <source>
        <dbReference type="ARBA" id="ARBA00022723"/>
    </source>
</evidence>
<comment type="caution">
    <text evidence="12">The sequence shown here is derived from an EMBL/GenBank/DDBJ whole genome shotgun (WGS) entry which is preliminary data.</text>
</comment>
<comment type="cofactor">
    <cofactor evidence="2">
        <name>[4Fe-4S] cluster</name>
        <dbReference type="ChEBI" id="CHEBI:49883"/>
    </cofactor>
</comment>
<keyword evidence="6" id="KW-0479">Metal-binding</keyword>
<organism evidence="12 13">
    <name type="scientific">Oceanirhabdus seepicola</name>
    <dbReference type="NCBI Taxonomy" id="2828781"/>
    <lineage>
        <taxon>Bacteria</taxon>
        <taxon>Bacillati</taxon>
        <taxon>Bacillota</taxon>
        <taxon>Clostridia</taxon>
        <taxon>Eubacteriales</taxon>
        <taxon>Clostridiaceae</taxon>
        <taxon>Oceanirhabdus</taxon>
    </lineage>
</organism>
<dbReference type="InterPro" id="IPR036188">
    <property type="entry name" value="FAD/NAD-bd_sf"/>
</dbReference>
<reference evidence="12" key="1">
    <citation type="journal article" date="2021" name="mSystems">
        <title>Bacteria and Archaea Synergistically Convert Glycine Betaine to Biogenic Methane in the Formosa Cold Seep of the South China Sea.</title>
        <authorList>
            <person name="Li L."/>
            <person name="Zhang W."/>
            <person name="Zhang S."/>
            <person name="Song L."/>
            <person name="Sun Q."/>
            <person name="Zhang H."/>
            <person name="Xiang H."/>
            <person name="Dong X."/>
        </authorList>
    </citation>
    <scope>NUCLEOTIDE SEQUENCE</scope>
    <source>
        <strain evidence="12">ZWT</strain>
    </source>
</reference>
<evidence type="ECO:0000259" key="10">
    <source>
        <dbReference type="Pfam" id="PF00724"/>
    </source>
</evidence>
<evidence type="ECO:0000256" key="2">
    <source>
        <dbReference type="ARBA" id="ARBA00001966"/>
    </source>
</evidence>
<feature type="domain" description="NADH:flavin oxidoreductase/NADH oxidase N-terminal" evidence="10">
    <location>
        <begin position="7"/>
        <end position="358"/>
    </location>
</feature>
<reference evidence="12" key="2">
    <citation type="submission" date="2021-04" db="EMBL/GenBank/DDBJ databases">
        <authorList>
            <person name="Dong X."/>
        </authorList>
    </citation>
    <scope>NUCLEOTIDE SEQUENCE</scope>
    <source>
        <strain evidence="12">ZWT</strain>
    </source>
</reference>
<dbReference type="PRINTS" id="PR00368">
    <property type="entry name" value="FADPNR"/>
</dbReference>
<evidence type="ECO:0000313" key="13">
    <source>
        <dbReference type="Proteomes" id="UP001056429"/>
    </source>
</evidence>
<feature type="domain" description="FAD/NAD(P)-binding" evidence="11">
    <location>
        <begin position="406"/>
        <end position="638"/>
    </location>
</feature>
<evidence type="ECO:0000256" key="7">
    <source>
        <dbReference type="ARBA" id="ARBA00023002"/>
    </source>
</evidence>
<dbReference type="Gene3D" id="3.50.50.60">
    <property type="entry name" value="FAD/NAD(P)-binding domain"/>
    <property type="match status" value="1"/>
</dbReference>
<dbReference type="SUPFAM" id="SSF51905">
    <property type="entry name" value="FAD/NAD(P)-binding domain"/>
    <property type="match status" value="1"/>
</dbReference>
<dbReference type="Proteomes" id="UP001056429">
    <property type="component" value="Unassembled WGS sequence"/>
</dbReference>
<dbReference type="InterPro" id="IPR051793">
    <property type="entry name" value="NADH:flavin_oxidoreductase"/>
</dbReference>
<dbReference type="Pfam" id="PF00724">
    <property type="entry name" value="Oxidored_FMN"/>
    <property type="match status" value="1"/>
</dbReference>
<dbReference type="EMBL" id="JAGSOJ010000001">
    <property type="protein sequence ID" value="MCM1989478.1"/>
    <property type="molecule type" value="Genomic_DNA"/>
</dbReference>
<dbReference type="Pfam" id="PF07992">
    <property type="entry name" value="Pyr_redox_2"/>
    <property type="match status" value="1"/>
</dbReference>
<gene>
    <name evidence="12" type="ORF">KDK92_06975</name>
</gene>
<dbReference type="Gene3D" id="3.40.50.720">
    <property type="entry name" value="NAD(P)-binding Rossmann-like Domain"/>
    <property type="match status" value="1"/>
</dbReference>
<dbReference type="GO" id="GO:0051536">
    <property type="term" value="F:iron-sulfur cluster binding"/>
    <property type="evidence" value="ECO:0007669"/>
    <property type="project" value="UniProtKB-KW"/>
</dbReference>
<dbReference type="SUPFAM" id="SSF51395">
    <property type="entry name" value="FMN-linked oxidoreductases"/>
    <property type="match status" value="1"/>
</dbReference>
<sequence>MNKKHKSLFESFKINNLEMKNRFVMCAMATPTTCTTEGVYTEDSIQYYVERAKGGTGLLITGANVVEDEVEKHARAFFPCPTTDPHLYIASAGELTDKVHAFGSKIFLQLTAGLGRSAYPAAIAGECVAPSESTNRWDPRIKCREITTEEVESIVKKFIQSAVIAKHSGFDGVEIHAVHEGYLLDQFAMSLFNKRTDKYGGDLRGRLRFATEIVEGIKAACGKDFPVILRYSIKSYIKELRQGGLPGEEFEELGRDVEEALEAAKILEEAGYDAFDADAGTYDSWYWAHPPMYFEKGMYLPLAEQLKKVVNVPVIIAGRMDDPDMATKALADGKLDAIGLARPLLTDPQYVNKLRAGKIDEIRPCLSCHDGCFARKVEGKRGSCAINPECARELITGIQPANKVKEVMVIGGGPGGMEAARVSAIRGHKVTLYEASSELGGNLKAAGAPDFKEDDRELVKWYERQLELLNVTVNKNSKLTKEMVLSKKPDTVFVATGSSHIKFNLPGLDRENVFTASEVLVGEKEVKENVVIVGGGLVGCELALSLSKEGKNVTIVEALDDILKAGCPLAPMNDWMLRDLIKFNNINLQLNSRLSKVTHEGAFISVNGNEEVLVADNVVLACGFKKESGLYEELRFELAEIYNIGDSRQVRNIRGAIWDAYEVARSI</sequence>
<evidence type="ECO:0000256" key="9">
    <source>
        <dbReference type="ARBA" id="ARBA00023014"/>
    </source>
</evidence>
<evidence type="ECO:0000256" key="1">
    <source>
        <dbReference type="ARBA" id="ARBA00001917"/>
    </source>
</evidence>
<evidence type="ECO:0000256" key="4">
    <source>
        <dbReference type="ARBA" id="ARBA00022630"/>
    </source>
</evidence>
<dbReference type="GO" id="GO:0046872">
    <property type="term" value="F:metal ion binding"/>
    <property type="evidence" value="ECO:0007669"/>
    <property type="project" value="UniProtKB-KW"/>
</dbReference>
<comment type="similarity">
    <text evidence="3">In the N-terminal section; belongs to the NADH:flavin oxidoreductase/NADH oxidase family.</text>
</comment>
<dbReference type="AlphaFoldDB" id="A0A9J6NZT9"/>
<evidence type="ECO:0000256" key="5">
    <source>
        <dbReference type="ARBA" id="ARBA00022643"/>
    </source>
</evidence>
<dbReference type="InterPro" id="IPR001155">
    <property type="entry name" value="OxRdtase_FMN_N"/>
</dbReference>
<evidence type="ECO:0000256" key="3">
    <source>
        <dbReference type="ARBA" id="ARBA00011048"/>
    </source>
</evidence>
<keyword evidence="7" id="KW-0560">Oxidoreductase</keyword>
<dbReference type="InterPro" id="IPR023753">
    <property type="entry name" value="FAD/NAD-binding_dom"/>
</dbReference>
<dbReference type="PRINTS" id="PR00469">
    <property type="entry name" value="PNDRDTASEII"/>
</dbReference>
<protein>
    <submittedName>
        <fullName evidence="12">FAD-dependent oxidoreductase</fullName>
    </submittedName>
</protein>
<keyword evidence="13" id="KW-1185">Reference proteome</keyword>
<keyword evidence="8" id="KW-0408">Iron</keyword>
<dbReference type="Gene3D" id="3.20.20.70">
    <property type="entry name" value="Aldolase class I"/>
    <property type="match status" value="1"/>
</dbReference>
<dbReference type="PANTHER" id="PTHR42917:SF2">
    <property type="entry name" value="2,4-DIENOYL-COA REDUCTASE [(2E)-ENOYL-COA-PRODUCING]"/>
    <property type="match status" value="1"/>
</dbReference>
<keyword evidence="5" id="KW-0288">FMN</keyword>
<dbReference type="InterPro" id="IPR013785">
    <property type="entry name" value="Aldolase_TIM"/>
</dbReference>
<keyword evidence="9" id="KW-0411">Iron-sulfur</keyword>
<evidence type="ECO:0000256" key="8">
    <source>
        <dbReference type="ARBA" id="ARBA00023004"/>
    </source>
</evidence>
<dbReference type="GO" id="GO:0016491">
    <property type="term" value="F:oxidoreductase activity"/>
    <property type="evidence" value="ECO:0007669"/>
    <property type="project" value="UniProtKB-KW"/>
</dbReference>
<name>A0A9J6NZT9_9CLOT</name>
<evidence type="ECO:0000313" key="12">
    <source>
        <dbReference type="EMBL" id="MCM1989478.1"/>
    </source>
</evidence>
<accession>A0A9J6NZT9</accession>
<evidence type="ECO:0000259" key="11">
    <source>
        <dbReference type="Pfam" id="PF07992"/>
    </source>
</evidence>
<dbReference type="RefSeq" id="WP_250858472.1">
    <property type="nucleotide sequence ID" value="NZ_JAGSOJ010000001.1"/>
</dbReference>
<proteinExistence type="inferred from homology"/>
<dbReference type="GO" id="GO:0010181">
    <property type="term" value="F:FMN binding"/>
    <property type="evidence" value="ECO:0007669"/>
    <property type="project" value="InterPro"/>
</dbReference>